<dbReference type="PANTHER" id="PTHR11451">
    <property type="entry name" value="THREONINE-TRNA LIGASE"/>
    <property type="match status" value="1"/>
</dbReference>
<dbReference type="EMBL" id="CAJVPZ010000002">
    <property type="protein sequence ID" value="CAG8447933.1"/>
    <property type="molecule type" value="Genomic_DNA"/>
</dbReference>
<protein>
    <recommendedName>
        <fullName evidence="4">Threonyl-tRNA synthetase</fullName>
    </recommendedName>
</protein>
<name>A0A9N8YPK9_9GLOM</name>
<dbReference type="AlphaFoldDB" id="A0A9N8YPK9"/>
<dbReference type="Proteomes" id="UP000789396">
    <property type="component" value="Unassembled WGS sequence"/>
</dbReference>
<dbReference type="GO" id="GO:0006435">
    <property type="term" value="P:threonyl-tRNA aminoacylation"/>
    <property type="evidence" value="ECO:0007669"/>
    <property type="project" value="InterPro"/>
</dbReference>
<feature type="non-terminal residue" evidence="6">
    <location>
        <position position="296"/>
    </location>
</feature>
<dbReference type="SUPFAM" id="SSF55681">
    <property type="entry name" value="Class II aaRS and biotin synthetases"/>
    <property type="match status" value="1"/>
</dbReference>
<evidence type="ECO:0000256" key="3">
    <source>
        <dbReference type="ARBA" id="ARBA00022917"/>
    </source>
</evidence>
<dbReference type="Gene3D" id="3.30.930.10">
    <property type="entry name" value="Bira Bifunctional Protein, Domain 2"/>
    <property type="match status" value="1"/>
</dbReference>
<organism evidence="6 7">
    <name type="scientific">Racocetra fulgida</name>
    <dbReference type="NCBI Taxonomy" id="60492"/>
    <lineage>
        <taxon>Eukaryota</taxon>
        <taxon>Fungi</taxon>
        <taxon>Fungi incertae sedis</taxon>
        <taxon>Mucoromycota</taxon>
        <taxon>Glomeromycotina</taxon>
        <taxon>Glomeromycetes</taxon>
        <taxon>Diversisporales</taxon>
        <taxon>Gigasporaceae</taxon>
        <taxon>Racocetra</taxon>
    </lineage>
</organism>
<comment type="caution">
    <text evidence="6">The sequence shown here is derived from an EMBL/GenBank/DDBJ whole genome shotgun (WGS) entry which is preliminary data.</text>
</comment>
<feature type="domain" description="Aminoacyl-tRNA synthetase class II (G/ P/ S/T)" evidence="5">
    <location>
        <begin position="61"/>
        <end position="210"/>
    </location>
</feature>
<dbReference type="InterPro" id="IPR002320">
    <property type="entry name" value="Thr-tRNA-ligase_IIa"/>
</dbReference>
<keyword evidence="3" id="KW-0648">Protein biosynthesis</keyword>
<reference evidence="6" key="1">
    <citation type="submission" date="2021-06" db="EMBL/GenBank/DDBJ databases">
        <authorList>
            <person name="Kallberg Y."/>
            <person name="Tangrot J."/>
            <person name="Rosling A."/>
        </authorList>
    </citation>
    <scope>NUCLEOTIDE SEQUENCE</scope>
    <source>
        <strain evidence="6">IN212</strain>
    </source>
</reference>
<dbReference type="SUPFAM" id="SSF52954">
    <property type="entry name" value="Class II aaRS ABD-related"/>
    <property type="match status" value="1"/>
</dbReference>
<dbReference type="Pfam" id="PF00587">
    <property type="entry name" value="tRNA-synt_2b"/>
    <property type="match status" value="1"/>
</dbReference>
<dbReference type="GO" id="GO:0005524">
    <property type="term" value="F:ATP binding"/>
    <property type="evidence" value="ECO:0007669"/>
    <property type="project" value="InterPro"/>
</dbReference>
<evidence type="ECO:0000313" key="6">
    <source>
        <dbReference type="EMBL" id="CAG8447933.1"/>
    </source>
</evidence>
<accession>A0A9N8YPK9</accession>
<evidence type="ECO:0000259" key="5">
    <source>
        <dbReference type="Pfam" id="PF00587"/>
    </source>
</evidence>
<sequence>MNKVENSFPVEKKQDHRMIAKELDLYILDEKAGQGLPIFEYLYKTSGHLDHYQEYMFPEISRNNETFYLRPMTCPHHCLIYQQKPRSYRDLPFRLCENSLLFRYEASGALKGLERPPPEQLKEELKKNYHYIADILTAFNFPISRLDILINALNELKLSYVILRGEAAFYGPKLDLEITAADGKNITISTIQLDFILPQKFVAILPFNEEKEIKDYCEKLAGELKELGLRVKIFTKKKLKDRIRQMYQKKIPYYLVIGNEEMEAIKKDKNESEQKTELKLMSTYEKGKIEKLTPKE</sequence>
<comment type="similarity">
    <text evidence="1">Belongs to the class-II aminoacyl-tRNA synthetase family.</text>
</comment>
<dbReference type="GO" id="GO:0004829">
    <property type="term" value="F:threonine-tRNA ligase activity"/>
    <property type="evidence" value="ECO:0007669"/>
    <property type="project" value="InterPro"/>
</dbReference>
<keyword evidence="7" id="KW-1185">Reference proteome</keyword>
<dbReference type="OrthoDB" id="2420838at2759"/>
<dbReference type="InterPro" id="IPR002314">
    <property type="entry name" value="aa-tRNA-synt_IIb"/>
</dbReference>
<evidence type="ECO:0000256" key="2">
    <source>
        <dbReference type="ARBA" id="ARBA00022723"/>
    </source>
</evidence>
<evidence type="ECO:0000256" key="4">
    <source>
        <dbReference type="ARBA" id="ARBA00031900"/>
    </source>
</evidence>
<evidence type="ECO:0000256" key="1">
    <source>
        <dbReference type="ARBA" id="ARBA00008226"/>
    </source>
</evidence>
<proteinExistence type="inferred from homology"/>
<dbReference type="InterPro" id="IPR045864">
    <property type="entry name" value="aa-tRNA-synth_II/BPL/LPL"/>
</dbReference>
<dbReference type="PRINTS" id="PR01047">
    <property type="entry name" value="TRNASYNTHTHR"/>
</dbReference>
<gene>
    <name evidence="6" type="ORF">RFULGI_LOCUS55</name>
</gene>
<keyword evidence="2" id="KW-0479">Metal-binding</keyword>
<dbReference type="PANTHER" id="PTHR11451:SF56">
    <property type="entry name" value="THREONINE--TRNA LIGASE 1"/>
    <property type="match status" value="1"/>
</dbReference>
<dbReference type="GO" id="GO:0005737">
    <property type="term" value="C:cytoplasm"/>
    <property type="evidence" value="ECO:0007669"/>
    <property type="project" value="InterPro"/>
</dbReference>
<evidence type="ECO:0000313" key="7">
    <source>
        <dbReference type="Proteomes" id="UP000789396"/>
    </source>
</evidence>